<dbReference type="GO" id="GO:0016787">
    <property type="term" value="F:hydrolase activity"/>
    <property type="evidence" value="ECO:0007669"/>
    <property type="project" value="UniProtKB-KW"/>
</dbReference>
<dbReference type="PANTHER" id="PTHR43674">
    <property type="entry name" value="NITRILASE C965.09-RELATED"/>
    <property type="match status" value="1"/>
</dbReference>
<dbReference type="Pfam" id="PF00795">
    <property type="entry name" value="CN_hydrolase"/>
    <property type="match status" value="1"/>
</dbReference>
<dbReference type="EMBL" id="JADCKL010000004">
    <property type="protein sequence ID" value="MBE5063039.1"/>
    <property type="molecule type" value="Genomic_DNA"/>
</dbReference>
<protein>
    <submittedName>
        <fullName evidence="3">Carbon-nitrogen hydrolase family protein</fullName>
    </submittedName>
</protein>
<dbReference type="InterPro" id="IPR050345">
    <property type="entry name" value="Aliph_Amidase/BUP"/>
</dbReference>
<keyword evidence="1 3" id="KW-0378">Hydrolase</keyword>
<comment type="caution">
    <text evidence="3">The sequence shown here is derived from an EMBL/GenBank/DDBJ whole genome shotgun (WGS) entry which is preliminary data.</text>
</comment>
<evidence type="ECO:0000313" key="4">
    <source>
        <dbReference type="Proteomes" id="UP000758652"/>
    </source>
</evidence>
<dbReference type="SUPFAM" id="SSF56317">
    <property type="entry name" value="Carbon-nitrogen hydrolase"/>
    <property type="match status" value="1"/>
</dbReference>
<keyword evidence="4" id="KW-1185">Reference proteome</keyword>
<organism evidence="3 4">
    <name type="scientific">Claveliimonas monacensis</name>
    <dbReference type="NCBI Taxonomy" id="2779351"/>
    <lineage>
        <taxon>Bacteria</taxon>
        <taxon>Bacillati</taxon>
        <taxon>Bacillota</taxon>
        <taxon>Clostridia</taxon>
        <taxon>Lachnospirales</taxon>
        <taxon>Lachnospiraceae</taxon>
        <taxon>Claveliimonas</taxon>
    </lineage>
</organism>
<dbReference type="InterPro" id="IPR003010">
    <property type="entry name" value="C-N_Hydrolase"/>
</dbReference>
<evidence type="ECO:0000313" key="3">
    <source>
        <dbReference type="EMBL" id="MBE5063039.1"/>
    </source>
</evidence>
<dbReference type="Proteomes" id="UP000758652">
    <property type="component" value="Unassembled WGS sequence"/>
</dbReference>
<dbReference type="RefSeq" id="WP_226394731.1">
    <property type="nucleotide sequence ID" value="NZ_JADCKL010000004.1"/>
</dbReference>
<dbReference type="PANTHER" id="PTHR43674:SF16">
    <property type="entry name" value="CARBON-NITROGEN FAMILY, PUTATIVE (AFU_ORTHOLOGUE AFUA_5G02350)-RELATED"/>
    <property type="match status" value="1"/>
</dbReference>
<dbReference type="CDD" id="cd07197">
    <property type="entry name" value="nitrilase"/>
    <property type="match status" value="1"/>
</dbReference>
<sequence length="293" mass="32605">MDLLRTALLQIAPCGSQEGNLKKGVEYCEKAKEMGAHIALFPEMWSCGYDICSRPFEEWKKEAVPADSSFVRTFGELARELSMAIGITFLEKCGSGCRNTLALFDRNGERVLTYAKVHICEFGAEADLMPGEDIYVTDLDTPLGSVKAGAMICYDREFPESARILMLKGAEIILVPNACPMEINRLSQLRARAFENMTAICTCNYPGTVPDCNGGSNVFDGVAYLPDLPGSRDMCILKAGPEEGIFLADIDLSMLRRYRESEVHGNAYRRPEKYGLLTGRDIEEPFIRSDHKR</sequence>
<gene>
    <name evidence="3" type="ORF">INF30_07170</name>
</gene>
<reference evidence="3 4" key="1">
    <citation type="submission" date="2020-10" db="EMBL/GenBank/DDBJ databases">
        <title>ChiBAC.</title>
        <authorList>
            <person name="Zenner C."/>
            <person name="Hitch T.C.A."/>
            <person name="Clavel T."/>
        </authorList>
    </citation>
    <scope>NUCLEOTIDE SEQUENCE [LARGE SCALE GENOMIC DNA]</scope>
    <source>
        <strain evidence="3 4">DSM 108991</strain>
    </source>
</reference>
<feature type="domain" description="CN hydrolase" evidence="2">
    <location>
        <begin position="4"/>
        <end position="252"/>
    </location>
</feature>
<dbReference type="InterPro" id="IPR036526">
    <property type="entry name" value="C-N_Hydrolase_sf"/>
</dbReference>
<evidence type="ECO:0000256" key="1">
    <source>
        <dbReference type="ARBA" id="ARBA00022801"/>
    </source>
</evidence>
<dbReference type="Gene3D" id="3.60.110.10">
    <property type="entry name" value="Carbon-nitrogen hydrolase"/>
    <property type="match status" value="1"/>
</dbReference>
<evidence type="ECO:0000259" key="2">
    <source>
        <dbReference type="PROSITE" id="PS50263"/>
    </source>
</evidence>
<accession>A0ABR9RJ91</accession>
<dbReference type="PROSITE" id="PS50263">
    <property type="entry name" value="CN_HYDROLASE"/>
    <property type="match status" value="1"/>
</dbReference>
<name>A0ABR9RJ91_9FIRM</name>
<proteinExistence type="predicted"/>